<dbReference type="InterPro" id="IPR008906">
    <property type="entry name" value="HATC_C_dom"/>
</dbReference>
<dbReference type="InterPro" id="IPR012337">
    <property type="entry name" value="RNaseH-like_sf"/>
</dbReference>
<dbReference type="SUPFAM" id="SSF53098">
    <property type="entry name" value="Ribonuclease H-like"/>
    <property type="match status" value="1"/>
</dbReference>
<feature type="compositionally biased region" description="Basic and acidic residues" evidence="1">
    <location>
        <begin position="1"/>
        <end position="11"/>
    </location>
</feature>
<dbReference type="Pfam" id="PF05699">
    <property type="entry name" value="Dimer_Tnp_hAT"/>
    <property type="match status" value="1"/>
</dbReference>
<protein>
    <recommendedName>
        <fullName evidence="2">HAT C-terminal dimerisation domain-containing protein</fullName>
    </recommendedName>
</protein>
<feature type="domain" description="HAT C-terminal dimerisation" evidence="2">
    <location>
        <begin position="31"/>
        <end position="78"/>
    </location>
</feature>
<organism evidence="3">
    <name type="scientific">Ixodes ricinus</name>
    <name type="common">Common tick</name>
    <name type="synonym">Acarus ricinus</name>
    <dbReference type="NCBI Taxonomy" id="34613"/>
    <lineage>
        <taxon>Eukaryota</taxon>
        <taxon>Metazoa</taxon>
        <taxon>Ecdysozoa</taxon>
        <taxon>Arthropoda</taxon>
        <taxon>Chelicerata</taxon>
        <taxon>Arachnida</taxon>
        <taxon>Acari</taxon>
        <taxon>Parasitiformes</taxon>
        <taxon>Ixodida</taxon>
        <taxon>Ixodoidea</taxon>
        <taxon>Ixodidae</taxon>
        <taxon>Ixodinae</taxon>
        <taxon>Ixodes</taxon>
    </lineage>
</organism>
<evidence type="ECO:0000313" key="3">
    <source>
        <dbReference type="EMBL" id="JAR91869.1"/>
    </source>
</evidence>
<name>A0A147BM69_IXORI</name>
<reference evidence="3" key="1">
    <citation type="journal article" date="2018" name="PLoS Negl. Trop. Dis.">
        <title>Sialome diversity of ticks revealed by RNAseq of single tick salivary glands.</title>
        <authorList>
            <person name="Perner J."/>
            <person name="Kropackova S."/>
            <person name="Kopacek P."/>
            <person name="Ribeiro J.M."/>
        </authorList>
    </citation>
    <scope>NUCLEOTIDE SEQUENCE</scope>
    <source>
        <strain evidence="3">Siblings of single egg batch collected in Ceske Budejovice</strain>
        <tissue evidence="3">Salivary glands</tissue>
    </source>
</reference>
<dbReference type="AlphaFoldDB" id="A0A147BM69"/>
<feature type="region of interest" description="Disordered" evidence="1">
    <location>
        <begin position="1"/>
        <end position="20"/>
    </location>
</feature>
<proteinExistence type="predicted"/>
<accession>A0A147BM69</accession>
<evidence type="ECO:0000259" key="2">
    <source>
        <dbReference type="Pfam" id="PF05699"/>
    </source>
</evidence>
<evidence type="ECO:0000256" key="1">
    <source>
        <dbReference type="SAM" id="MobiDB-lite"/>
    </source>
</evidence>
<feature type="non-terminal residue" evidence="3">
    <location>
        <position position="1"/>
    </location>
</feature>
<dbReference type="GO" id="GO:0046983">
    <property type="term" value="F:protein dimerization activity"/>
    <property type="evidence" value="ECO:0007669"/>
    <property type="project" value="InterPro"/>
</dbReference>
<dbReference type="EMBL" id="GEGO01003535">
    <property type="protein sequence ID" value="JAR91869.1"/>
    <property type="molecule type" value="Transcribed_RNA"/>
</dbReference>
<sequence>EKLTGFEERPQARKPRPSNTKVECYLDNDDSCVDMRGLLEWWKSRAENHFSLGQIAWRIPCIPATSESSEQNFSSAQLCFNSEGQSCLRNV</sequence>